<dbReference type="SFLD" id="SFLDS00019">
    <property type="entry name" value="Glutathione_Transferase_(cytos"/>
    <property type="match status" value="1"/>
</dbReference>
<dbReference type="PANTHER" id="PTHR44051">
    <property type="entry name" value="GLUTATHIONE S-TRANSFERASE-RELATED"/>
    <property type="match status" value="1"/>
</dbReference>
<dbReference type="Gene3D" id="1.20.1050.10">
    <property type="match status" value="1"/>
</dbReference>
<accession>A0AA39CMW7</accession>
<dbReference type="PROSITE" id="PS50404">
    <property type="entry name" value="GST_NTER"/>
    <property type="match status" value="1"/>
</dbReference>
<dbReference type="SFLD" id="SFLDG00358">
    <property type="entry name" value="Main_(cytGST)"/>
    <property type="match status" value="1"/>
</dbReference>
<comment type="caution">
    <text evidence="4">The sequence shown here is derived from an EMBL/GenBank/DDBJ whole genome shotgun (WGS) entry which is preliminary data.</text>
</comment>
<dbReference type="Gene3D" id="3.40.30.10">
    <property type="entry name" value="Glutaredoxin"/>
    <property type="match status" value="1"/>
</dbReference>
<dbReference type="PANTHER" id="PTHR44051:SF8">
    <property type="entry name" value="GLUTATHIONE S-TRANSFERASE GSTA"/>
    <property type="match status" value="1"/>
</dbReference>
<gene>
    <name evidence="4" type="ORF">H2200_002243</name>
</gene>
<dbReference type="InterPro" id="IPR036249">
    <property type="entry name" value="Thioredoxin-like_sf"/>
</dbReference>
<dbReference type="InterPro" id="IPR004046">
    <property type="entry name" value="GST_C"/>
</dbReference>
<sequence>MATSSSKDQLFLWDHPVSSYAQKIRIALREKDIPFTAQVPRGLGSGFPNATDESFASSNPRIEVPVLVDGDLQIFDSTIILEYIEDKFPEPALLPPRTDPTARAKARMIEDVCDTQYEGLNWGLGEINWFKRAEGEAAEKLKAQAKHQTKQLQAWLNERLGGEDYFGGVHGFGWADVCVAPILNRSLTYGLGPEQGSPLAKWLERISQRPSVQKTFEEYETATKNTPGYGDLLKKGMLKREYRDHRLEWMVKSGGIDIVVEGLKNKNIRFSWPDPLE</sequence>
<dbReference type="CDD" id="cd00570">
    <property type="entry name" value="GST_N_family"/>
    <property type="match status" value="1"/>
</dbReference>
<evidence type="ECO:0000259" key="3">
    <source>
        <dbReference type="PROSITE" id="PS50405"/>
    </source>
</evidence>
<reference evidence="4" key="1">
    <citation type="submission" date="2022-10" db="EMBL/GenBank/DDBJ databases">
        <title>Culturing micro-colonial fungi from biological soil crusts in the Mojave desert and describing Neophaeococcomyces mojavensis, and introducing the new genera and species Taxawa tesnikishii.</title>
        <authorList>
            <person name="Kurbessoian T."/>
            <person name="Stajich J.E."/>
        </authorList>
    </citation>
    <scope>NUCLEOTIDE SEQUENCE</scope>
    <source>
        <strain evidence="4">TK_41</strain>
    </source>
</reference>
<dbReference type="InterPro" id="IPR004045">
    <property type="entry name" value="Glutathione_S-Trfase_N"/>
</dbReference>
<feature type="domain" description="GST N-terminal" evidence="2">
    <location>
        <begin position="8"/>
        <end position="92"/>
    </location>
</feature>
<evidence type="ECO:0008006" key="6">
    <source>
        <dbReference type="Google" id="ProtNLM"/>
    </source>
</evidence>
<evidence type="ECO:0000256" key="1">
    <source>
        <dbReference type="ARBA" id="ARBA00007409"/>
    </source>
</evidence>
<evidence type="ECO:0000313" key="5">
    <source>
        <dbReference type="Proteomes" id="UP001172673"/>
    </source>
</evidence>
<feature type="domain" description="GST C-terminal" evidence="3">
    <location>
        <begin position="99"/>
        <end position="228"/>
    </location>
</feature>
<dbReference type="EMBL" id="JAPDRK010000003">
    <property type="protein sequence ID" value="KAJ9614107.1"/>
    <property type="molecule type" value="Genomic_DNA"/>
</dbReference>
<dbReference type="AlphaFoldDB" id="A0AA39CMW7"/>
<evidence type="ECO:0000313" key="4">
    <source>
        <dbReference type="EMBL" id="KAJ9614107.1"/>
    </source>
</evidence>
<organism evidence="4 5">
    <name type="scientific">Cladophialophora chaetospira</name>
    <dbReference type="NCBI Taxonomy" id="386627"/>
    <lineage>
        <taxon>Eukaryota</taxon>
        <taxon>Fungi</taxon>
        <taxon>Dikarya</taxon>
        <taxon>Ascomycota</taxon>
        <taxon>Pezizomycotina</taxon>
        <taxon>Eurotiomycetes</taxon>
        <taxon>Chaetothyriomycetidae</taxon>
        <taxon>Chaetothyriales</taxon>
        <taxon>Herpotrichiellaceae</taxon>
        <taxon>Cladophialophora</taxon>
    </lineage>
</organism>
<name>A0AA39CMW7_9EURO</name>
<protein>
    <recommendedName>
        <fullName evidence="6">Glutathione S-transferase</fullName>
    </recommendedName>
</protein>
<dbReference type="InterPro" id="IPR036282">
    <property type="entry name" value="Glutathione-S-Trfase_C_sf"/>
</dbReference>
<evidence type="ECO:0000259" key="2">
    <source>
        <dbReference type="PROSITE" id="PS50404"/>
    </source>
</evidence>
<dbReference type="PROSITE" id="PS50405">
    <property type="entry name" value="GST_CTER"/>
    <property type="match status" value="1"/>
</dbReference>
<proteinExistence type="inferred from homology"/>
<dbReference type="InterPro" id="IPR010987">
    <property type="entry name" value="Glutathione-S-Trfase_C-like"/>
</dbReference>
<dbReference type="CDD" id="cd00299">
    <property type="entry name" value="GST_C_family"/>
    <property type="match status" value="1"/>
</dbReference>
<dbReference type="Pfam" id="PF13417">
    <property type="entry name" value="GST_N_3"/>
    <property type="match status" value="1"/>
</dbReference>
<dbReference type="Proteomes" id="UP001172673">
    <property type="component" value="Unassembled WGS sequence"/>
</dbReference>
<keyword evidence="5" id="KW-1185">Reference proteome</keyword>
<dbReference type="SUPFAM" id="SSF52833">
    <property type="entry name" value="Thioredoxin-like"/>
    <property type="match status" value="1"/>
</dbReference>
<dbReference type="InterPro" id="IPR040079">
    <property type="entry name" value="Glutathione_S-Trfase"/>
</dbReference>
<comment type="similarity">
    <text evidence="1">Belongs to the GST superfamily.</text>
</comment>
<dbReference type="Pfam" id="PF00043">
    <property type="entry name" value="GST_C"/>
    <property type="match status" value="1"/>
</dbReference>
<dbReference type="SUPFAM" id="SSF47616">
    <property type="entry name" value="GST C-terminal domain-like"/>
    <property type="match status" value="1"/>
</dbReference>